<dbReference type="Proteomes" id="UP000188298">
    <property type="component" value="Chromosome"/>
</dbReference>
<dbReference type="GO" id="GO:0000162">
    <property type="term" value="P:L-tryptophan biosynthetic process"/>
    <property type="evidence" value="ECO:0007669"/>
    <property type="project" value="TreeGrafter"/>
</dbReference>
<dbReference type="KEGG" id="hbl:XJ32_07575"/>
<dbReference type="InterPro" id="IPR019999">
    <property type="entry name" value="Anth_synth_I-like"/>
</dbReference>
<gene>
    <name evidence="2" type="ORF">XJ32_07575</name>
</gene>
<dbReference type="Pfam" id="PF00425">
    <property type="entry name" value="Chorismate_bind"/>
    <property type="match status" value="1"/>
</dbReference>
<feature type="domain" description="Chorismate-utilising enzyme C-terminal" evidence="1">
    <location>
        <begin position="195"/>
        <end position="480"/>
    </location>
</feature>
<dbReference type="GO" id="GO:0046820">
    <property type="term" value="F:4-amino-4-deoxychorismate synthase activity"/>
    <property type="evidence" value="ECO:0007669"/>
    <property type="project" value="TreeGrafter"/>
</dbReference>
<reference evidence="2 3" key="1">
    <citation type="submission" date="2017-02" db="EMBL/GenBank/DDBJ databases">
        <title>Whole genome sequencing of Helicobacter bilis strain AAQJH.</title>
        <authorList>
            <person name="Conlan S."/>
            <person name="Thomas P.J."/>
            <person name="Mullikin J."/>
            <person name="Palmore T.N."/>
            <person name="Frank K.M."/>
            <person name="Segre J.A."/>
        </authorList>
    </citation>
    <scope>NUCLEOTIDE SEQUENCE [LARGE SCALE GENOMIC DNA]</scope>
    <source>
        <strain evidence="2 3">AAQJH</strain>
    </source>
</reference>
<dbReference type="PANTHER" id="PTHR11236">
    <property type="entry name" value="AMINOBENZOATE/ANTHRANILATE SYNTHASE"/>
    <property type="match status" value="1"/>
</dbReference>
<dbReference type="EMBL" id="CP019645">
    <property type="protein sequence ID" value="AQQ59968.1"/>
    <property type="molecule type" value="Genomic_DNA"/>
</dbReference>
<dbReference type="SUPFAM" id="SSF56322">
    <property type="entry name" value="ADC synthase"/>
    <property type="match status" value="1"/>
</dbReference>
<dbReference type="AlphaFoldDB" id="A0A1Q2LHS5"/>
<accession>A0A1Q2LHS5</accession>
<name>A0A1Q2LHS5_9HELI</name>
<evidence type="ECO:0000313" key="2">
    <source>
        <dbReference type="EMBL" id="AQQ59968.1"/>
    </source>
</evidence>
<dbReference type="PRINTS" id="PR00095">
    <property type="entry name" value="ANTSNTHASEI"/>
</dbReference>
<dbReference type="Gene3D" id="3.60.120.10">
    <property type="entry name" value="Anthranilate synthase"/>
    <property type="match status" value="1"/>
</dbReference>
<organism evidence="2 3">
    <name type="scientific">Helicobacter bilis</name>
    <dbReference type="NCBI Taxonomy" id="37372"/>
    <lineage>
        <taxon>Bacteria</taxon>
        <taxon>Pseudomonadati</taxon>
        <taxon>Campylobacterota</taxon>
        <taxon>Epsilonproteobacteria</taxon>
        <taxon>Campylobacterales</taxon>
        <taxon>Helicobacteraceae</taxon>
        <taxon>Helicobacter</taxon>
    </lineage>
</organism>
<dbReference type="RefSeq" id="WP_077388891.1">
    <property type="nucleotide sequence ID" value="NZ_CP019645.1"/>
</dbReference>
<dbReference type="InterPro" id="IPR015890">
    <property type="entry name" value="Chorismate_C"/>
</dbReference>
<sequence length="489" mass="56736">MFVFGDYIYTDSKRILQAFSYDEVMACLRIMQNHTKRKKKGYFVGYLTYECGLLLQDSYYGMQGSKNLDSKQLERSAGFKVQTIENQAIENLDSKTCHTETLVEVSKVLESKKDFSTFAATHTCKNIDSKKSTPQCPTPAQVKGNIESNPSTIKTNNTKEPLLYFELFLKRRKFKPIQKKYQKNKLFEIVKPLDKKRYKLDFSRIKENIEQGHTYQVNYTQEILLSPLLKKDSFTYFKILSSRQNTAYKAYITNKHVEILSLSPELFFHYKNHTITTQPMKGTIKRAFIEKNKIKNEVKPNLKLYKQYKKIPKIKGIDKVSDFSNLKTLHYDSKNRSENVMIVDLLRNDLSRIGLQGSVRVKELFAIRTYPTLHQMVSTIQAKLPKHYGIIEILKALFPCGSITGAPKYKTTHIISELEQRKRGVYCGAIGVISKKECIMSVPIRTLYKPKQEVYYHYGVGSGVVWESLAEEEFSELQLKCKFLTDIKF</sequence>
<proteinExistence type="predicted"/>
<dbReference type="InterPro" id="IPR005801">
    <property type="entry name" value="ADC_synthase"/>
</dbReference>
<protein>
    <submittedName>
        <fullName evidence="2">Para-aminobenzoate synthase</fullName>
    </submittedName>
</protein>
<evidence type="ECO:0000313" key="3">
    <source>
        <dbReference type="Proteomes" id="UP000188298"/>
    </source>
</evidence>
<dbReference type="PANTHER" id="PTHR11236:SF50">
    <property type="entry name" value="AMINODEOXYCHORISMATE SYNTHASE COMPONENT 1"/>
    <property type="match status" value="1"/>
</dbReference>
<evidence type="ECO:0000259" key="1">
    <source>
        <dbReference type="Pfam" id="PF00425"/>
    </source>
</evidence>